<protein>
    <submittedName>
        <fullName evidence="2">Uncharacterized protein</fullName>
    </submittedName>
</protein>
<feature type="compositionally biased region" description="Basic and acidic residues" evidence="1">
    <location>
        <begin position="54"/>
        <end position="65"/>
    </location>
</feature>
<evidence type="ECO:0000256" key="1">
    <source>
        <dbReference type="SAM" id="MobiDB-lite"/>
    </source>
</evidence>
<accession>Q0RE46</accession>
<feature type="compositionally biased region" description="Basic and acidic residues" evidence="1">
    <location>
        <begin position="74"/>
        <end position="92"/>
    </location>
</feature>
<keyword evidence="3" id="KW-1185">Reference proteome</keyword>
<dbReference type="KEGG" id="fal:FRAAL5633"/>
<proteinExistence type="predicted"/>
<evidence type="ECO:0000313" key="3">
    <source>
        <dbReference type="Proteomes" id="UP000000657"/>
    </source>
</evidence>
<reference evidence="2 3" key="1">
    <citation type="journal article" date="2007" name="Genome Res.">
        <title>Genome characteristics of facultatively symbiotic Frankia sp. strains reflect host range and host plant biogeography.</title>
        <authorList>
            <person name="Normand P."/>
            <person name="Lapierre P."/>
            <person name="Tisa L.S."/>
            <person name="Gogarten J.P."/>
            <person name="Alloisio N."/>
            <person name="Bagnarol E."/>
            <person name="Bassi C.A."/>
            <person name="Berry A.M."/>
            <person name="Bickhart D.M."/>
            <person name="Choisne N."/>
            <person name="Couloux A."/>
            <person name="Cournoyer B."/>
            <person name="Cruveiller S."/>
            <person name="Daubin V."/>
            <person name="Demange N."/>
            <person name="Francino M.P."/>
            <person name="Goltsman E."/>
            <person name="Huang Y."/>
            <person name="Kopp O.R."/>
            <person name="Labarre L."/>
            <person name="Lapidus A."/>
            <person name="Lavire C."/>
            <person name="Marechal J."/>
            <person name="Martinez M."/>
            <person name="Mastronunzio J.E."/>
            <person name="Mullin B.C."/>
            <person name="Niemann J."/>
            <person name="Pujic P."/>
            <person name="Rawnsley T."/>
            <person name="Rouy Z."/>
            <person name="Schenowitz C."/>
            <person name="Sellstedt A."/>
            <person name="Tavares F."/>
            <person name="Tomkins J.P."/>
            <person name="Vallenet D."/>
            <person name="Valverde C."/>
            <person name="Wall L.G."/>
            <person name="Wang Y."/>
            <person name="Medigue C."/>
            <person name="Benson D.R."/>
        </authorList>
    </citation>
    <scope>NUCLEOTIDE SEQUENCE [LARGE SCALE GENOMIC DNA]</scope>
    <source>
        <strain evidence="3">DSM 45986 / CECT 9034 / ACN14a</strain>
    </source>
</reference>
<dbReference type="AlphaFoldDB" id="Q0RE46"/>
<dbReference type="Proteomes" id="UP000000657">
    <property type="component" value="Chromosome"/>
</dbReference>
<feature type="compositionally biased region" description="Low complexity" evidence="1">
    <location>
        <begin position="43"/>
        <end position="53"/>
    </location>
</feature>
<dbReference type="STRING" id="326424.FRAAL5633"/>
<evidence type="ECO:0000313" key="2">
    <source>
        <dbReference type="EMBL" id="CAJ64266.1"/>
    </source>
</evidence>
<feature type="region of interest" description="Disordered" evidence="1">
    <location>
        <begin position="43"/>
        <end position="92"/>
    </location>
</feature>
<dbReference type="EMBL" id="CT573213">
    <property type="protein sequence ID" value="CAJ64266.1"/>
    <property type="molecule type" value="Genomic_DNA"/>
</dbReference>
<sequence>MGPVGRNGRHRRSVIMAWAAAAVVEGLLVTPVAPAVPSASVAVISGSDAPGPWRDGRRAARRDRGGPVAATGDRWGDEAGRAGTRRPEQGGP</sequence>
<organism evidence="2 3">
    <name type="scientific">Frankia alni (strain DSM 45986 / CECT 9034 / ACN14a)</name>
    <dbReference type="NCBI Taxonomy" id="326424"/>
    <lineage>
        <taxon>Bacteria</taxon>
        <taxon>Bacillati</taxon>
        <taxon>Actinomycetota</taxon>
        <taxon>Actinomycetes</taxon>
        <taxon>Frankiales</taxon>
        <taxon>Frankiaceae</taxon>
        <taxon>Frankia</taxon>
    </lineage>
</organism>
<name>Q0RE46_FRAAA</name>
<dbReference type="HOGENOM" id="CLU_2408973_0_0_11"/>
<gene>
    <name evidence="2" type="ordered locus">FRAAL5633</name>
</gene>